<dbReference type="InterPro" id="IPR036770">
    <property type="entry name" value="Ankyrin_rpt-contain_sf"/>
</dbReference>
<dbReference type="Pfam" id="PF12796">
    <property type="entry name" value="Ank_2"/>
    <property type="match status" value="1"/>
</dbReference>
<evidence type="ECO:0000256" key="2">
    <source>
        <dbReference type="ARBA" id="ARBA00022737"/>
    </source>
</evidence>
<evidence type="ECO:0000256" key="10">
    <source>
        <dbReference type="PROSITE-ProRule" id="PRU00023"/>
    </source>
</evidence>
<name>A0A7N9D0G4_MACFA</name>
<dbReference type="InterPro" id="IPR002110">
    <property type="entry name" value="Ankyrin_rpt"/>
</dbReference>
<evidence type="ECO:0000256" key="5">
    <source>
        <dbReference type="ARBA" id="ARBA00023242"/>
    </source>
</evidence>
<evidence type="ECO:0000313" key="12">
    <source>
        <dbReference type="Ensembl" id="ENSMFAP00000059181.1"/>
    </source>
</evidence>
<evidence type="ECO:0000256" key="11">
    <source>
        <dbReference type="SAM" id="MobiDB-lite"/>
    </source>
</evidence>
<feature type="region of interest" description="Disordered" evidence="11">
    <location>
        <begin position="420"/>
        <end position="459"/>
    </location>
</feature>
<evidence type="ECO:0000256" key="6">
    <source>
        <dbReference type="ARBA" id="ARBA00058558"/>
    </source>
</evidence>
<feature type="repeat" description="ANK" evidence="10">
    <location>
        <begin position="284"/>
        <end position="316"/>
    </location>
</feature>
<keyword evidence="13" id="KW-1185">Reference proteome</keyword>
<accession>A0A7N9D0G4</accession>
<gene>
    <name evidence="12" type="primary">ANKRD23</name>
</gene>
<evidence type="ECO:0000256" key="8">
    <source>
        <dbReference type="ARBA" id="ARBA00067257"/>
    </source>
</evidence>
<reference evidence="12 13" key="1">
    <citation type="submission" date="2013-03" db="EMBL/GenBank/DDBJ databases">
        <authorList>
            <person name="Warren W."/>
            <person name="Wilson R.K."/>
        </authorList>
    </citation>
    <scope>NUCLEOTIDE SEQUENCE</scope>
</reference>
<feature type="repeat" description="ANK" evidence="10">
    <location>
        <begin position="218"/>
        <end position="250"/>
    </location>
</feature>
<dbReference type="AlphaFoldDB" id="A0A7N9D0G4"/>
<dbReference type="GO" id="GO:0005634">
    <property type="term" value="C:nucleus"/>
    <property type="evidence" value="ECO:0007669"/>
    <property type="project" value="UniProtKB-SubCell"/>
</dbReference>
<feature type="repeat" description="ANK" evidence="10">
    <location>
        <begin position="251"/>
        <end position="283"/>
    </location>
</feature>
<dbReference type="GeneTree" id="ENSGT00940000161920"/>
<evidence type="ECO:0000256" key="1">
    <source>
        <dbReference type="ARBA" id="ARBA00004123"/>
    </source>
</evidence>
<reference evidence="12" key="2">
    <citation type="submission" date="2025-08" db="UniProtKB">
        <authorList>
            <consortium name="Ensembl"/>
        </authorList>
    </citation>
    <scope>IDENTIFICATION</scope>
</reference>
<dbReference type="Proteomes" id="UP000233100">
    <property type="component" value="Chromosome 13"/>
</dbReference>
<dbReference type="GO" id="GO:0005737">
    <property type="term" value="C:cytoplasm"/>
    <property type="evidence" value="ECO:0007669"/>
    <property type="project" value="UniProtKB-ARBA"/>
</dbReference>
<protein>
    <recommendedName>
        <fullName evidence="8">Ankyrin repeat domain-containing protein 23</fullName>
    </recommendedName>
    <alternativeName>
        <fullName evidence="9">Diabetes-related ankyrin repeat protein</fullName>
    </alternativeName>
</protein>
<dbReference type="PANTHER" id="PTHR24171">
    <property type="entry name" value="ANKYRIN REPEAT DOMAIN-CONTAINING PROTEIN 39-RELATED"/>
    <property type="match status" value="1"/>
</dbReference>
<proteinExistence type="predicted"/>
<evidence type="ECO:0000313" key="13">
    <source>
        <dbReference type="Proteomes" id="UP000233100"/>
    </source>
</evidence>
<keyword evidence="5" id="KW-0539">Nucleus</keyword>
<evidence type="ECO:0000256" key="9">
    <source>
        <dbReference type="ARBA" id="ARBA00082248"/>
    </source>
</evidence>
<keyword evidence="3 10" id="KW-0040">ANK repeat</keyword>
<keyword evidence="2" id="KW-0677">Repeat</keyword>
<organism evidence="12 13">
    <name type="scientific">Macaca fascicularis</name>
    <name type="common">Crab-eating macaque</name>
    <name type="synonym">Cynomolgus monkey</name>
    <dbReference type="NCBI Taxonomy" id="9541"/>
    <lineage>
        <taxon>Eukaryota</taxon>
        <taxon>Metazoa</taxon>
        <taxon>Chordata</taxon>
        <taxon>Craniata</taxon>
        <taxon>Vertebrata</taxon>
        <taxon>Euteleostomi</taxon>
        <taxon>Mammalia</taxon>
        <taxon>Eutheria</taxon>
        <taxon>Euarchontoglires</taxon>
        <taxon>Primates</taxon>
        <taxon>Haplorrhini</taxon>
        <taxon>Catarrhini</taxon>
        <taxon>Cercopithecidae</taxon>
        <taxon>Cercopithecinae</taxon>
        <taxon>Macaca</taxon>
    </lineage>
</organism>
<dbReference type="FunFam" id="1.25.40.20:FF:000413">
    <property type="entry name" value="Ankyrin repeat domain 23"/>
    <property type="match status" value="1"/>
</dbReference>
<comment type="subcellular location">
    <subcellularLocation>
        <location evidence="1">Nucleus</location>
    </subcellularLocation>
</comment>
<comment type="function">
    <text evidence="6">May be involved in the energy metabolism. Could be a molecular link between myofibrillar stretch-induced signaling pathways and muscle gene expression.</text>
</comment>
<dbReference type="Pfam" id="PF13637">
    <property type="entry name" value="Ank_4"/>
    <property type="match status" value="1"/>
</dbReference>
<evidence type="ECO:0000256" key="3">
    <source>
        <dbReference type="ARBA" id="ARBA00023043"/>
    </source>
</evidence>
<dbReference type="FunFam" id="1.25.40.20:FF:000093">
    <property type="entry name" value="ankyrin repeat domain-containing protein 2"/>
    <property type="match status" value="1"/>
</dbReference>
<dbReference type="Ensembl" id="ENSMFAT00000082554.1">
    <property type="protein sequence ID" value="ENSMFAP00000059181.1"/>
    <property type="gene ID" value="ENSMFAG00000057958.1"/>
</dbReference>
<comment type="subunit">
    <text evidence="7">Interacts with titin/TTN and MYPN.</text>
</comment>
<evidence type="ECO:0000256" key="7">
    <source>
        <dbReference type="ARBA" id="ARBA00065383"/>
    </source>
</evidence>
<sequence length="536" mass="58448">MCIGAWSATLKKRENHWARWLTPVIPALWEAEVGGSRGQEIETILANTVSGERVEGKVLGFGRGLPDPGAWPTDWRRSPQEAVAREQLKLEEEKKKKLERFNSSRFNLDNLADLENLVQRRKKRLRHRVPPRKPEPLVKPQPQAQVEPVDLEMFLKAAAENQESLIDKYLTDGGDPSAHDKVAQLHRTTLHWACLKGHRQLVNKLLAAGATVDARDLLDRTPVFWACRGGHLDILKQLLNQGARVNARDKIGSTPLHVAVRTRHPDCLEHLIECGAHLNAQDKEGDTALHEAVRHGSYKAMKLLLLYGAELGVRNAASVTPVQLARDWQRGIREALQAHVAHPAPGADPDRSPGLAHLPPFHPMPSPRVCASVVPALSPGSCLWGLCLLSSPCRTEWWHRALQAERGASLASTVRGAAFPPRAGAEDHEAAESAGPDEGQEGEESEGQDRSPKGAVPGWSHPGLGLGILSVHLSQVRGLPCSPQGQSLRVGTQPGAGRCHPGCTRGSPGRPCRVRACLQLVDAHGQGFLRGSHSCQ</sequence>
<dbReference type="PROSITE" id="PS50297">
    <property type="entry name" value="ANK_REP_REGION"/>
    <property type="match status" value="4"/>
</dbReference>
<dbReference type="Gene3D" id="1.25.40.20">
    <property type="entry name" value="Ankyrin repeat-containing domain"/>
    <property type="match status" value="2"/>
</dbReference>
<feature type="region of interest" description="Disordered" evidence="11">
    <location>
        <begin position="122"/>
        <end position="143"/>
    </location>
</feature>
<feature type="compositionally biased region" description="Basic residues" evidence="11">
    <location>
        <begin position="122"/>
        <end position="131"/>
    </location>
</feature>
<dbReference type="SUPFAM" id="SSF48403">
    <property type="entry name" value="Ankyrin repeat"/>
    <property type="match status" value="1"/>
</dbReference>
<keyword evidence="4" id="KW-0175">Coiled coil</keyword>
<reference evidence="12" key="3">
    <citation type="submission" date="2025-09" db="UniProtKB">
        <authorList>
            <consortium name="Ensembl"/>
        </authorList>
    </citation>
    <scope>IDENTIFICATION</scope>
</reference>
<dbReference type="PANTHER" id="PTHR24171:SF8">
    <property type="entry name" value="BRCA1-ASSOCIATED RING DOMAIN PROTEIN 1"/>
    <property type="match status" value="1"/>
</dbReference>
<dbReference type="SMART" id="SM00248">
    <property type="entry name" value="ANK"/>
    <property type="match status" value="4"/>
</dbReference>
<dbReference type="PROSITE" id="PS50088">
    <property type="entry name" value="ANK_REPEAT"/>
    <property type="match status" value="4"/>
</dbReference>
<feature type="repeat" description="ANK" evidence="10">
    <location>
        <begin position="185"/>
        <end position="217"/>
    </location>
</feature>
<evidence type="ECO:0000256" key="4">
    <source>
        <dbReference type="ARBA" id="ARBA00023054"/>
    </source>
</evidence>